<dbReference type="Proteomes" id="UP001187531">
    <property type="component" value="Unassembled WGS sequence"/>
</dbReference>
<name>A0AA88IEW2_ARTSF</name>
<sequence>MVGAQPFGHVIGADGMKPDPEKLRAIEEMPRPQSREELLTLLGMLNYLAKYIPDLSTRNKSLQDILKCEPFSWSPENDQTLVELKQSIVSGISFFNYKSLNVELKVDASSHGLGANLCSDGEVVAYASCALSKTEQKYSQLEKELYTIVYGCKHFHHYLYGRRVNVITDHRPLEGRNSQKPYPQGTSKSTETNATTPTIRSSSAILARFRNTNRRLSF</sequence>
<feature type="domain" description="Reverse transcriptase RNase H-like" evidence="8">
    <location>
        <begin position="101"/>
        <end position="181"/>
    </location>
</feature>
<evidence type="ECO:0000256" key="3">
    <source>
        <dbReference type="ARBA" id="ARBA00022722"/>
    </source>
</evidence>
<comment type="caution">
    <text evidence="9">The sequence shown here is derived from an EMBL/GenBank/DDBJ whole genome shotgun (WGS) entry which is preliminary data.</text>
</comment>
<dbReference type="AlphaFoldDB" id="A0AA88IEW2"/>
<dbReference type="GO" id="GO:0004519">
    <property type="term" value="F:endonuclease activity"/>
    <property type="evidence" value="ECO:0007669"/>
    <property type="project" value="UniProtKB-KW"/>
</dbReference>
<keyword evidence="2" id="KW-0548">Nucleotidyltransferase</keyword>
<evidence type="ECO:0000256" key="6">
    <source>
        <dbReference type="ARBA" id="ARBA00022918"/>
    </source>
</evidence>
<proteinExistence type="predicted"/>
<evidence type="ECO:0000256" key="5">
    <source>
        <dbReference type="ARBA" id="ARBA00022801"/>
    </source>
</evidence>
<dbReference type="CDD" id="cd09274">
    <property type="entry name" value="RNase_HI_RT_Ty3"/>
    <property type="match status" value="1"/>
</dbReference>
<evidence type="ECO:0000256" key="2">
    <source>
        <dbReference type="ARBA" id="ARBA00022695"/>
    </source>
</evidence>
<evidence type="ECO:0000259" key="8">
    <source>
        <dbReference type="Pfam" id="PF17917"/>
    </source>
</evidence>
<dbReference type="InterPro" id="IPR043128">
    <property type="entry name" value="Rev_trsase/Diguanyl_cyclase"/>
</dbReference>
<evidence type="ECO:0000256" key="1">
    <source>
        <dbReference type="ARBA" id="ARBA00022679"/>
    </source>
</evidence>
<keyword evidence="4" id="KW-0255">Endonuclease</keyword>
<dbReference type="SUPFAM" id="SSF56672">
    <property type="entry name" value="DNA/RNA polymerases"/>
    <property type="match status" value="1"/>
</dbReference>
<dbReference type="InterPro" id="IPR043502">
    <property type="entry name" value="DNA/RNA_pol_sf"/>
</dbReference>
<dbReference type="Gene3D" id="3.30.70.270">
    <property type="match status" value="1"/>
</dbReference>
<organism evidence="9 10">
    <name type="scientific">Artemia franciscana</name>
    <name type="common">Brine shrimp</name>
    <name type="synonym">Artemia sanfranciscana</name>
    <dbReference type="NCBI Taxonomy" id="6661"/>
    <lineage>
        <taxon>Eukaryota</taxon>
        <taxon>Metazoa</taxon>
        <taxon>Ecdysozoa</taxon>
        <taxon>Arthropoda</taxon>
        <taxon>Crustacea</taxon>
        <taxon>Branchiopoda</taxon>
        <taxon>Anostraca</taxon>
        <taxon>Artemiidae</taxon>
        <taxon>Artemia</taxon>
    </lineage>
</organism>
<gene>
    <name evidence="9" type="ORF">QYM36_005162</name>
</gene>
<dbReference type="PANTHER" id="PTHR37984">
    <property type="entry name" value="PROTEIN CBG26694"/>
    <property type="match status" value="1"/>
</dbReference>
<keyword evidence="1" id="KW-0808">Transferase</keyword>
<keyword evidence="3" id="KW-0540">Nuclease</keyword>
<dbReference type="InterPro" id="IPR041373">
    <property type="entry name" value="RT_RNaseH"/>
</dbReference>
<keyword evidence="10" id="KW-1185">Reference proteome</keyword>
<feature type="region of interest" description="Disordered" evidence="7">
    <location>
        <begin position="172"/>
        <end position="197"/>
    </location>
</feature>
<keyword evidence="5" id="KW-0378">Hydrolase</keyword>
<feature type="compositionally biased region" description="Polar residues" evidence="7">
    <location>
        <begin position="176"/>
        <end position="197"/>
    </location>
</feature>
<dbReference type="EMBL" id="JAVRJZ010000008">
    <property type="protein sequence ID" value="KAK2719597.1"/>
    <property type="molecule type" value="Genomic_DNA"/>
</dbReference>
<reference evidence="9" key="1">
    <citation type="submission" date="2023-07" db="EMBL/GenBank/DDBJ databases">
        <title>Chromosome-level genome assembly of Artemia franciscana.</title>
        <authorList>
            <person name="Jo E."/>
        </authorList>
    </citation>
    <scope>NUCLEOTIDE SEQUENCE</scope>
    <source>
        <tissue evidence="9">Whole body</tissue>
    </source>
</reference>
<dbReference type="GO" id="GO:0003964">
    <property type="term" value="F:RNA-directed DNA polymerase activity"/>
    <property type="evidence" value="ECO:0007669"/>
    <property type="project" value="UniProtKB-KW"/>
</dbReference>
<evidence type="ECO:0000313" key="10">
    <source>
        <dbReference type="Proteomes" id="UP001187531"/>
    </source>
</evidence>
<protein>
    <recommendedName>
        <fullName evidence="8">Reverse transcriptase RNase H-like domain-containing protein</fullName>
    </recommendedName>
</protein>
<dbReference type="PANTHER" id="PTHR37984:SF7">
    <property type="entry name" value="INTEGRASE CATALYTIC DOMAIN-CONTAINING PROTEIN"/>
    <property type="match status" value="1"/>
</dbReference>
<dbReference type="Pfam" id="PF17917">
    <property type="entry name" value="RT_RNaseH"/>
    <property type="match status" value="1"/>
</dbReference>
<evidence type="ECO:0000256" key="4">
    <source>
        <dbReference type="ARBA" id="ARBA00022759"/>
    </source>
</evidence>
<dbReference type="GO" id="GO:0016787">
    <property type="term" value="F:hydrolase activity"/>
    <property type="evidence" value="ECO:0007669"/>
    <property type="project" value="UniProtKB-KW"/>
</dbReference>
<keyword evidence="6" id="KW-0695">RNA-directed DNA polymerase</keyword>
<dbReference type="InterPro" id="IPR050951">
    <property type="entry name" value="Retrovirus_Pol_polyprotein"/>
</dbReference>
<evidence type="ECO:0000256" key="7">
    <source>
        <dbReference type="SAM" id="MobiDB-lite"/>
    </source>
</evidence>
<accession>A0AA88IEW2</accession>
<evidence type="ECO:0000313" key="9">
    <source>
        <dbReference type="EMBL" id="KAK2719597.1"/>
    </source>
</evidence>